<dbReference type="Proteomes" id="UP000794436">
    <property type="component" value="Unassembled WGS sequence"/>
</dbReference>
<reference evidence="4" key="1">
    <citation type="submission" date="2019-03" db="EMBL/GenBank/DDBJ databases">
        <title>Long read genome sequence of the mycoparasitic Pythium oligandrum ATCC 38472 isolated from sugarbeet rhizosphere.</title>
        <authorList>
            <person name="Gaulin E."/>
        </authorList>
    </citation>
    <scope>NUCLEOTIDE SEQUENCE</scope>
    <source>
        <strain evidence="4">ATCC 38472_TT</strain>
    </source>
</reference>
<gene>
    <name evidence="4" type="ORF">Poli38472_004746</name>
</gene>
<dbReference type="PRINTS" id="PR00412">
    <property type="entry name" value="EPOXHYDRLASE"/>
</dbReference>
<evidence type="ECO:0000313" key="5">
    <source>
        <dbReference type="Proteomes" id="UP000794436"/>
    </source>
</evidence>
<accession>A0A8K1CAN6</accession>
<comment type="similarity">
    <text evidence="2">Belongs to the AB hydrolase superfamily. Epoxide hydrolase family.</text>
</comment>
<dbReference type="GO" id="GO:0016787">
    <property type="term" value="F:hydrolase activity"/>
    <property type="evidence" value="ECO:0007669"/>
    <property type="project" value="UniProtKB-KW"/>
</dbReference>
<evidence type="ECO:0000256" key="2">
    <source>
        <dbReference type="ARBA" id="ARBA00038334"/>
    </source>
</evidence>
<name>A0A8K1CAN6_PYTOL</name>
<dbReference type="InterPro" id="IPR000073">
    <property type="entry name" value="AB_hydrolase_1"/>
</dbReference>
<keyword evidence="1" id="KW-0378">Hydrolase</keyword>
<dbReference type="InterPro" id="IPR029058">
    <property type="entry name" value="AB_hydrolase_fold"/>
</dbReference>
<sequence>MAKTSAPWEQWDHKYARLDDTMKLHYVEVGPRDGIPVVLVHGWPDLWFAWRHQMGPLSKKYRVIAPDLRGFGRSGKPLDPAQYGSKVITNDLARLLDVLEIPRAVFIGHDWGGAIVWRMCLYHPSRVLAVCGVCTPYFPPSQTYVDLDTLVAHVPQFKYQQFLAEGDAAAKVLDQATRRFFTLMFRRFHELDHDVEMVDHMRNAATSDHPAFTQASDMLTDAERDYYVREYTQSGFRASLNWYTTRALDFQTEKDLPAVIPHKALYIGAAKDRVLKPELAAHMPKLMPQLEMKTIEKAGHWILSEQREQVTNTLLTWLDKVDKLAQP</sequence>
<dbReference type="InterPro" id="IPR000639">
    <property type="entry name" value="Epox_hydrolase-like"/>
</dbReference>
<evidence type="ECO:0000313" key="4">
    <source>
        <dbReference type="EMBL" id="TMW59677.1"/>
    </source>
</evidence>
<dbReference type="Gene3D" id="3.40.50.1820">
    <property type="entry name" value="alpha/beta hydrolase"/>
    <property type="match status" value="1"/>
</dbReference>
<evidence type="ECO:0000256" key="1">
    <source>
        <dbReference type="ARBA" id="ARBA00022801"/>
    </source>
</evidence>
<feature type="domain" description="AB hydrolase-1" evidence="3">
    <location>
        <begin position="36"/>
        <end position="304"/>
    </location>
</feature>
<keyword evidence="5" id="KW-1185">Reference proteome</keyword>
<dbReference type="EMBL" id="SPLM01000109">
    <property type="protein sequence ID" value="TMW59677.1"/>
    <property type="molecule type" value="Genomic_DNA"/>
</dbReference>
<dbReference type="AlphaFoldDB" id="A0A8K1CAN6"/>
<dbReference type="Pfam" id="PF00561">
    <property type="entry name" value="Abhydrolase_1"/>
    <property type="match status" value="1"/>
</dbReference>
<protein>
    <recommendedName>
        <fullName evidence="3">AB hydrolase-1 domain-containing protein</fullName>
    </recommendedName>
</protein>
<proteinExistence type="inferred from homology"/>
<organism evidence="4 5">
    <name type="scientific">Pythium oligandrum</name>
    <name type="common">Mycoparasitic fungus</name>
    <dbReference type="NCBI Taxonomy" id="41045"/>
    <lineage>
        <taxon>Eukaryota</taxon>
        <taxon>Sar</taxon>
        <taxon>Stramenopiles</taxon>
        <taxon>Oomycota</taxon>
        <taxon>Peronosporomycetes</taxon>
        <taxon>Pythiales</taxon>
        <taxon>Pythiaceae</taxon>
        <taxon>Pythium</taxon>
    </lineage>
</organism>
<evidence type="ECO:0000259" key="3">
    <source>
        <dbReference type="Pfam" id="PF00561"/>
    </source>
</evidence>
<dbReference type="SUPFAM" id="SSF53474">
    <property type="entry name" value="alpha/beta-Hydrolases"/>
    <property type="match status" value="1"/>
</dbReference>
<dbReference type="OrthoDB" id="408373at2759"/>
<dbReference type="PRINTS" id="PR00111">
    <property type="entry name" value="ABHYDROLASE"/>
</dbReference>
<dbReference type="PANTHER" id="PTHR43329">
    <property type="entry name" value="EPOXIDE HYDROLASE"/>
    <property type="match status" value="1"/>
</dbReference>
<comment type="caution">
    <text evidence="4">The sequence shown here is derived from an EMBL/GenBank/DDBJ whole genome shotgun (WGS) entry which is preliminary data.</text>
</comment>